<comment type="caution">
    <text evidence="2">The sequence shown here is derived from an EMBL/GenBank/DDBJ whole genome shotgun (WGS) entry which is preliminary data.</text>
</comment>
<sequence length="546" mass="61646">MAAATFPKTARYRWSSIIICFLLTTRGLFVGVYQSAKAGRLLPRLTLVIPFHAIVHCTLLGSVHDGSDATPISPSANYYSRRLSLFLLILNLWLNVVGYTFLILMYRHSIQTIFNRKIPRRSTDDNGCLVLAPHPALESFNTHLLLLRPLEILFRFITAPLRVLPDVIVLGETRCGTTNLCGHIVTLSSISCRSADRVKIKCYTPFCAWNVPELDHKESFYFVGHYLGIVDPYFYRMAFPLKITRWWEERVLGNIFFCFDGCAQYLSSPTAPYLIASAHRNSPPPVLVACVRNPVDQAVSWWQYENNAMVWGESMGLKEWNTTLRSESYPPKTIIEALEFSKSEFVQSAYSNAETLGRNYLQQHCDGDASNSFRRLFGLFTRGVQCLPTWAMTWPAGQLSTIGRSGNYAENIRRYNSVFSSAFGRQTCDNSKKQSTLSDNKSGCVHIVPIEYQSDGSSLLMAMRPIISEVVLNSNRRKSECATLMPSMDHAIDRLCAEQNFEVAHRRNSSTALSHADFGPSNKDLSALAKHFQAESDWYSSQLSIK</sequence>
<dbReference type="SUPFAM" id="SSF52540">
    <property type="entry name" value="P-loop containing nucleoside triphosphate hydrolases"/>
    <property type="match status" value="1"/>
</dbReference>
<keyword evidence="3" id="KW-1185">Reference proteome</keyword>
<feature type="transmembrane region" description="Helical" evidence="1">
    <location>
        <begin position="45"/>
        <end position="63"/>
    </location>
</feature>
<dbReference type="EMBL" id="JALLBG020000195">
    <property type="protein sequence ID" value="KAL3759949.1"/>
    <property type="molecule type" value="Genomic_DNA"/>
</dbReference>
<dbReference type="AlphaFoldDB" id="A0ABD3M7H7"/>
<evidence type="ECO:0000313" key="3">
    <source>
        <dbReference type="Proteomes" id="UP001530293"/>
    </source>
</evidence>
<reference evidence="2 3" key="1">
    <citation type="submission" date="2024-10" db="EMBL/GenBank/DDBJ databases">
        <title>Updated reference genomes for cyclostephanoid diatoms.</title>
        <authorList>
            <person name="Roberts W.R."/>
            <person name="Alverson A.J."/>
        </authorList>
    </citation>
    <scope>NUCLEOTIDE SEQUENCE [LARGE SCALE GENOMIC DNA]</scope>
    <source>
        <strain evidence="2 3">AJA232-27</strain>
    </source>
</reference>
<organism evidence="2 3">
    <name type="scientific">Discostella pseudostelligera</name>
    <dbReference type="NCBI Taxonomy" id="259834"/>
    <lineage>
        <taxon>Eukaryota</taxon>
        <taxon>Sar</taxon>
        <taxon>Stramenopiles</taxon>
        <taxon>Ochrophyta</taxon>
        <taxon>Bacillariophyta</taxon>
        <taxon>Coscinodiscophyceae</taxon>
        <taxon>Thalassiosirophycidae</taxon>
        <taxon>Stephanodiscales</taxon>
        <taxon>Stephanodiscaceae</taxon>
        <taxon>Discostella</taxon>
    </lineage>
</organism>
<proteinExistence type="predicted"/>
<gene>
    <name evidence="2" type="ORF">ACHAWU_000572</name>
</gene>
<name>A0ABD3M7H7_9STRA</name>
<feature type="transmembrane region" description="Helical" evidence="1">
    <location>
        <begin position="12"/>
        <end position="33"/>
    </location>
</feature>
<evidence type="ECO:0000256" key="1">
    <source>
        <dbReference type="SAM" id="Phobius"/>
    </source>
</evidence>
<evidence type="ECO:0000313" key="2">
    <source>
        <dbReference type="EMBL" id="KAL3759949.1"/>
    </source>
</evidence>
<accession>A0ABD3M7H7</accession>
<evidence type="ECO:0008006" key="4">
    <source>
        <dbReference type="Google" id="ProtNLM"/>
    </source>
</evidence>
<keyword evidence="1" id="KW-0812">Transmembrane</keyword>
<feature type="transmembrane region" description="Helical" evidence="1">
    <location>
        <begin position="83"/>
        <end position="106"/>
    </location>
</feature>
<keyword evidence="1" id="KW-0472">Membrane</keyword>
<dbReference type="InterPro" id="IPR027417">
    <property type="entry name" value="P-loop_NTPase"/>
</dbReference>
<keyword evidence="1" id="KW-1133">Transmembrane helix</keyword>
<protein>
    <recommendedName>
        <fullName evidence="4">Sulfotransferase</fullName>
    </recommendedName>
</protein>
<dbReference type="Gene3D" id="3.40.50.300">
    <property type="entry name" value="P-loop containing nucleotide triphosphate hydrolases"/>
    <property type="match status" value="1"/>
</dbReference>
<dbReference type="Proteomes" id="UP001530293">
    <property type="component" value="Unassembled WGS sequence"/>
</dbReference>